<dbReference type="SUPFAM" id="SSF50621">
    <property type="entry name" value="Alanine racemase C-terminal domain-like"/>
    <property type="match status" value="1"/>
</dbReference>
<protein>
    <recommendedName>
        <fullName evidence="4">Alanine racemase</fullName>
        <ecNumber evidence="4">5.1.1.1</ecNumber>
    </recommendedName>
</protein>
<dbReference type="GO" id="GO:0030170">
    <property type="term" value="F:pyridoxal phosphate binding"/>
    <property type="evidence" value="ECO:0007669"/>
    <property type="project" value="UniProtKB-UniRule"/>
</dbReference>
<evidence type="ECO:0000256" key="3">
    <source>
        <dbReference type="ARBA" id="ARBA00023235"/>
    </source>
</evidence>
<dbReference type="Gene3D" id="3.20.20.10">
    <property type="entry name" value="Alanine racemase"/>
    <property type="match status" value="1"/>
</dbReference>
<proteinExistence type="inferred from homology"/>
<dbReference type="GO" id="GO:0030632">
    <property type="term" value="P:D-alanine biosynthetic process"/>
    <property type="evidence" value="ECO:0007669"/>
    <property type="project" value="UniProtKB-UniRule"/>
</dbReference>
<gene>
    <name evidence="8" type="primary">alr</name>
    <name evidence="8" type="ORF">HMPREF0762_00773</name>
</gene>
<feature type="active site" description="Proton acceptor; specific for L-alanine" evidence="4">
    <location>
        <position position="320"/>
    </location>
</feature>
<dbReference type="Pfam" id="PF01168">
    <property type="entry name" value="Ala_racemase_N"/>
    <property type="match status" value="1"/>
</dbReference>
<dbReference type="InterPro" id="IPR009006">
    <property type="entry name" value="Ala_racemase/Decarboxylase_C"/>
</dbReference>
<dbReference type="RefSeq" id="WP_006362024.1">
    <property type="nucleotide sequence ID" value="NZ_GG700630.1"/>
</dbReference>
<evidence type="ECO:0000259" key="7">
    <source>
        <dbReference type="SMART" id="SM01005"/>
    </source>
</evidence>
<dbReference type="GeneID" id="85007360"/>
<dbReference type="NCBIfam" id="TIGR00492">
    <property type="entry name" value="alr"/>
    <property type="match status" value="1"/>
</dbReference>
<dbReference type="GO" id="GO:0005829">
    <property type="term" value="C:cytosol"/>
    <property type="evidence" value="ECO:0007669"/>
    <property type="project" value="TreeGrafter"/>
</dbReference>
<evidence type="ECO:0000256" key="6">
    <source>
        <dbReference type="PIRSR" id="PIRSR600821-52"/>
    </source>
</evidence>
<feature type="modified residue" description="N6-(pyridoxal phosphate)lysine" evidence="4 5">
    <location>
        <position position="93"/>
    </location>
</feature>
<feature type="binding site" evidence="4 6">
    <location>
        <position position="368"/>
    </location>
    <ligand>
        <name>substrate</name>
    </ligand>
</feature>
<comment type="similarity">
    <text evidence="4">Belongs to the alanine racemase family.</text>
</comment>
<evidence type="ECO:0000256" key="2">
    <source>
        <dbReference type="ARBA" id="ARBA00022898"/>
    </source>
</evidence>
<dbReference type="FunFam" id="3.20.20.10:FF:000002">
    <property type="entry name" value="Alanine racemase"/>
    <property type="match status" value="1"/>
</dbReference>
<keyword evidence="3 4" id="KW-0413">Isomerase</keyword>
<keyword evidence="2 4" id="KW-0663">Pyridoxal phosphate</keyword>
<dbReference type="eggNOG" id="COG0787">
    <property type="taxonomic scope" value="Bacteria"/>
</dbReference>
<evidence type="ECO:0000256" key="5">
    <source>
        <dbReference type="PIRSR" id="PIRSR600821-50"/>
    </source>
</evidence>
<name>D0WG23_SLAES</name>
<dbReference type="Proteomes" id="UP000006001">
    <property type="component" value="Unassembled WGS sequence"/>
</dbReference>
<comment type="pathway">
    <text evidence="4">Amino-acid biosynthesis; D-alanine biosynthesis; D-alanine from L-alanine: step 1/1.</text>
</comment>
<dbReference type="PROSITE" id="PS00395">
    <property type="entry name" value="ALANINE_RACEMASE"/>
    <property type="match status" value="1"/>
</dbReference>
<dbReference type="HOGENOM" id="CLU_028393_2_2_11"/>
<evidence type="ECO:0000256" key="1">
    <source>
        <dbReference type="ARBA" id="ARBA00001933"/>
    </source>
</evidence>
<evidence type="ECO:0000313" key="8">
    <source>
        <dbReference type="EMBL" id="EEZ61436.1"/>
    </source>
</evidence>
<dbReference type="GO" id="GO:0009252">
    <property type="term" value="P:peptidoglycan biosynthetic process"/>
    <property type="evidence" value="ECO:0007669"/>
    <property type="project" value="TreeGrafter"/>
</dbReference>
<dbReference type="EC" id="5.1.1.1" evidence="4"/>
<feature type="active site" description="Proton acceptor; specific for D-alanine" evidence="4">
    <location>
        <position position="93"/>
    </location>
</feature>
<accession>D0WG23</accession>
<feature type="binding site" evidence="4 6">
    <location>
        <position position="191"/>
    </location>
    <ligand>
        <name>substrate</name>
    </ligand>
</feature>
<feature type="domain" description="Alanine racemase C-terminal" evidence="7">
    <location>
        <begin position="299"/>
        <end position="434"/>
    </location>
</feature>
<dbReference type="SMART" id="SM01005">
    <property type="entry name" value="Ala_racemase_C"/>
    <property type="match status" value="1"/>
</dbReference>
<dbReference type="EMBL" id="ACUX02000006">
    <property type="protein sequence ID" value="EEZ61436.1"/>
    <property type="molecule type" value="Genomic_DNA"/>
</dbReference>
<dbReference type="InterPro" id="IPR020622">
    <property type="entry name" value="Ala_racemase_pyridoxalP-BS"/>
</dbReference>
<dbReference type="Gene3D" id="2.40.37.10">
    <property type="entry name" value="Lyase, Ornithine Decarboxylase, Chain A, domain 1"/>
    <property type="match status" value="1"/>
</dbReference>
<dbReference type="PRINTS" id="PR00992">
    <property type="entry name" value="ALARACEMASE"/>
</dbReference>
<dbReference type="UniPathway" id="UPA00042">
    <property type="reaction ID" value="UER00497"/>
</dbReference>
<dbReference type="CDD" id="cd00430">
    <property type="entry name" value="PLPDE_III_AR"/>
    <property type="match status" value="1"/>
</dbReference>
<dbReference type="HAMAP" id="MF_01201">
    <property type="entry name" value="Ala_racemase"/>
    <property type="match status" value="1"/>
</dbReference>
<dbReference type="InterPro" id="IPR000821">
    <property type="entry name" value="Ala_racemase"/>
</dbReference>
<comment type="caution">
    <text evidence="8">The sequence shown here is derived from an EMBL/GenBank/DDBJ whole genome shotgun (WGS) entry which is preliminary data.</text>
</comment>
<organism evidence="8 9">
    <name type="scientific">Slackia exigua (strain ATCC 700122 / DSM 15923 / CIP 105133 / JCM 11022 / KCTC 5966 / S-7)</name>
    <dbReference type="NCBI Taxonomy" id="649764"/>
    <lineage>
        <taxon>Bacteria</taxon>
        <taxon>Bacillati</taxon>
        <taxon>Actinomycetota</taxon>
        <taxon>Coriobacteriia</taxon>
        <taxon>Eggerthellales</taxon>
        <taxon>Eggerthellaceae</taxon>
        <taxon>Slackia</taxon>
    </lineage>
</organism>
<dbReference type="SUPFAM" id="SSF51419">
    <property type="entry name" value="PLP-binding barrel"/>
    <property type="match status" value="1"/>
</dbReference>
<sequence length="435" mass="47109">MSIDLDNFNAFGTRPRKVKASAPTDGPMRADGATDGALRAAFVESFGADRLADIESDERRWSWVEIDLGAIRHNTYANKRCLKPGTRLMAVVKADGYGHGAVQVARTALSAGASQLAVATVDEGIELRRAGIAAPILILSEPPASAAPLLLQHDIMPSVYTPEFAIAYAELADAHGMRAPYHLALNTGMNRIGVRHDEAVEFARQISFHRALDQVGTFTHFATADCAETLDFNLQFRRFADAIEGMRVAGIDPGIVHCANSAALLRYPETHMDMVRMGISLYGFHPCPETRGAAVLKPAMSVHARITAVNAPQLSEGVGYGLHYRSTGSVRICTVPVGYADGFARALSGRTDFIYGGRRCHQVGNICMDQSMFEVDMRSLGTRPRLDPQVGDEVVVIGEKDGLSVGVEELCDVLGTIPYEVCCALAMRMPKVYVR</sequence>
<dbReference type="AlphaFoldDB" id="D0WG23"/>
<dbReference type="STRING" id="649764.HMPREF0762_00773"/>
<dbReference type="InterPro" id="IPR029066">
    <property type="entry name" value="PLP-binding_barrel"/>
</dbReference>
<comment type="function">
    <text evidence="4">Catalyzes the interconversion of L-alanine and D-alanine. May also act on other amino acids.</text>
</comment>
<evidence type="ECO:0000313" key="9">
    <source>
        <dbReference type="Proteomes" id="UP000006001"/>
    </source>
</evidence>
<dbReference type="PANTHER" id="PTHR30511:SF0">
    <property type="entry name" value="ALANINE RACEMASE, CATABOLIC-RELATED"/>
    <property type="match status" value="1"/>
</dbReference>
<dbReference type="PANTHER" id="PTHR30511">
    <property type="entry name" value="ALANINE RACEMASE"/>
    <property type="match status" value="1"/>
</dbReference>
<dbReference type="InterPro" id="IPR001608">
    <property type="entry name" value="Ala_racemase_N"/>
</dbReference>
<reference evidence="8" key="1">
    <citation type="submission" date="2009-10" db="EMBL/GenBank/DDBJ databases">
        <authorList>
            <person name="Weinstock G."/>
            <person name="Sodergren E."/>
            <person name="Clifton S."/>
            <person name="Fulton L."/>
            <person name="Fulton B."/>
            <person name="Courtney L."/>
            <person name="Fronick C."/>
            <person name="Harrison M."/>
            <person name="Strong C."/>
            <person name="Farmer C."/>
            <person name="Delahaunty K."/>
            <person name="Markovic C."/>
            <person name="Hall O."/>
            <person name="Minx P."/>
            <person name="Tomlinson C."/>
            <person name="Mitreva M."/>
            <person name="Nelson J."/>
            <person name="Hou S."/>
            <person name="Wollam A."/>
            <person name="Pepin K.H."/>
            <person name="Johnson M."/>
            <person name="Bhonagiri V."/>
            <person name="Nash W.E."/>
            <person name="Warren W."/>
            <person name="Chinwalla A."/>
            <person name="Mardis E.R."/>
            <person name="Wilson R.K."/>
        </authorList>
    </citation>
    <scope>NUCLEOTIDE SEQUENCE [LARGE SCALE GENOMIC DNA]</scope>
    <source>
        <strain evidence="8">ATCC 700122</strain>
    </source>
</reference>
<dbReference type="Pfam" id="PF00842">
    <property type="entry name" value="Ala_racemase_C"/>
    <property type="match status" value="1"/>
</dbReference>
<comment type="catalytic activity">
    <reaction evidence="4">
        <text>L-alanine = D-alanine</text>
        <dbReference type="Rhea" id="RHEA:20249"/>
        <dbReference type="ChEBI" id="CHEBI:57416"/>
        <dbReference type="ChEBI" id="CHEBI:57972"/>
        <dbReference type="EC" id="5.1.1.1"/>
    </reaction>
</comment>
<comment type="cofactor">
    <cofactor evidence="1 4 5">
        <name>pyridoxal 5'-phosphate</name>
        <dbReference type="ChEBI" id="CHEBI:597326"/>
    </cofactor>
</comment>
<keyword evidence="9" id="KW-1185">Reference proteome</keyword>
<dbReference type="InterPro" id="IPR011079">
    <property type="entry name" value="Ala_racemase_C"/>
</dbReference>
<dbReference type="GO" id="GO:0008784">
    <property type="term" value="F:alanine racemase activity"/>
    <property type="evidence" value="ECO:0007669"/>
    <property type="project" value="UniProtKB-UniRule"/>
</dbReference>
<evidence type="ECO:0000256" key="4">
    <source>
        <dbReference type="HAMAP-Rule" id="MF_01201"/>
    </source>
</evidence>